<accession>A0A8I0TRV4</accession>
<name>A0A8I0TRV4_9ACTN</name>
<keyword evidence="2" id="KW-1185">Reference proteome</keyword>
<sequence length="91" mass="9753">MLLGAEITPLRWFHTWRVTQTSSTPQVAAIALAKVLSTMGNAGHESASVHRTATIAWTRVAAMMRTARTAAVRTGSGNRRLRAGSSIHNGL</sequence>
<evidence type="ECO:0000313" key="1">
    <source>
        <dbReference type="EMBL" id="MBE1595613.1"/>
    </source>
</evidence>
<dbReference type="AlphaFoldDB" id="A0A8I0TRV4"/>
<dbReference type="EMBL" id="JADBGF010000001">
    <property type="protein sequence ID" value="MBE1595613.1"/>
    <property type="molecule type" value="Genomic_DNA"/>
</dbReference>
<gene>
    <name evidence="1" type="ORF">H4687_001742</name>
</gene>
<dbReference type="Proteomes" id="UP000629287">
    <property type="component" value="Unassembled WGS sequence"/>
</dbReference>
<reference evidence="1 2" key="1">
    <citation type="submission" date="2020-10" db="EMBL/GenBank/DDBJ databases">
        <title>Sequencing the genomes of 1000 actinobacteria strains.</title>
        <authorList>
            <person name="Klenk H.-P."/>
        </authorList>
    </citation>
    <scope>NUCLEOTIDE SEQUENCE [LARGE SCALE GENOMIC DNA]</scope>
    <source>
        <strain evidence="1 2">DSM 41803</strain>
    </source>
</reference>
<comment type="caution">
    <text evidence="1">The sequence shown here is derived from an EMBL/GenBank/DDBJ whole genome shotgun (WGS) entry which is preliminary data.</text>
</comment>
<protein>
    <submittedName>
        <fullName evidence="1">Uncharacterized protein</fullName>
    </submittedName>
</protein>
<organism evidence="1 2">
    <name type="scientific">Streptomyces stelliscabiei</name>
    <dbReference type="NCBI Taxonomy" id="146820"/>
    <lineage>
        <taxon>Bacteria</taxon>
        <taxon>Bacillati</taxon>
        <taxon>Actinomycetota</taxon>
        <taxon>Actinomycetes</taxon>
        <taxon>Kitasatosporales</taxon>
        <taxon>Streptomycetaceae</taxon>
        <taxon>Streptomyces</taxon>
    </lineage>
</organism>
<proteinExistence type="predicted"/>
<evidence type="ECO:0000313" key="2">
    <source>
        <dbReference type="Proteomes" id="UP000629287"/>
    </source>
</evidence>